<keyword evidence="3" id="KW-0808">Transferase</keyword>
<comment type="similarity">
    <text evidence="1">Belongs to the glycosyltransferase 2 family. WaaE/KdtX subfamily.</text>
</comment>
<dbReference type="GO" id="GO:0016740">
    <property type="term" value="F:transferase activity"/>
    <property type="evidence" value="ECO:0007669"/>
    <property type="project" value="UniProtKB-KW"/>
</dbReference>
<dbReference type="PANTHER" id="PTHR43630:SF2">
    <property type="entry name" value="GLYCOSYLTRANSFERASE"/>
    <property type="match status" value="1"/>
</dbReference>
<dbReference type="EMBL" id="SNWI01000008">
    <property type="protein sequence ID" value="TDN98225.1"/>
    <property type="molecule type" value="Genomic_DNA"/>
</dbReference>
<dbReference type="PANTHER" id="PTHR43630">
    <property type="entry name" value="POLY-BETA-1,6-N-ACETYL-D-GLUCOSAMINE SYNTHASE"/>
    <property type="match status" value="1"/>
</dbReference>
<proteinExistence type="inferred from homology"/>
<evidence type="ECO:0000259" key="2">
    <source>
        <dbReference type="Pfam" id="PF00535"/>
    </source>
</evidence>
<comment type="caution">
    <text evidence="3">The sequence shown here is derived from an EMBL/GenBank/DDBJ whole genome shotgun (WGS) entry which is preliminary data.</text>
</comment>
<dbReference type="OrthoDB" id="9815923at2"/>
<dbReference type="AlphaFoldDB" id="A0A4R6GUB3"/>
<reference evidence="3 4" key="1">
    <citation type="submission" date="2019-03" db="EMBL/GenBank/DDBJ databases">
        <title>Freshwater and sediment microbial communities from various areas in North America, analyzing microbe dynamics in response to fracking.</title>
        <authorList>
            <person name="Lamendella R."/>
        </authorList>
    </citation>
    <scope>NUCLEOTIDE SEQUENCE [LARGE SCALE GENOMIC DNA]</scope>
    <source>
        <strain evidence="3 4">114D</strain>
    </source>
</reference>
<organism evidence="3 4">
    <name type="scientific">Sunxiuqinia elliptica</name>
    <dbReference type="NCBI Taxonomy" id="655355"/>
    <lineage>
        <taxon>Bacteria</taxon>
        <taxon>Pseudomonadati</taxon>
        <taxon>Bacteroidota</taxon>
        <taxon>Bacteroidia</taxon>
        <taxon>Marinilabiliales</taxon>
        <taxon>Prolixibacteraceae</taxon>
        <taxon>Sunxiuqinia</taxon>
    </lineage>
</organism>
<dbReference type="Gene3D" id="3.90.550.10">
    <property type="entry name" value="Spore Coat Polysaccharide Biosynthesis Protein SpsA, Chain A"/>
    <property type="match status" value="1"/>
</dbReference>
<name>A0A4R6GUB3_9BACT</name>
<dbReference type="InterPro" id="IPR001173">
    <property type="entry name" value="Glyco_trans_2-like"/>
</dbReference>
<accession>A0A4R6GUB3</accession>
<protein>
    <submittedName>
        <fullName evidence="3">Glycosyltransferase involved in cell wall biosynthesis</fullName>
    </submittedName>
</protein>
<dbReference type="RefSeq" id="WP_133466007.1">
    <property type="nucleotide sequence ID" value="NZ_SNWI01000008.1"/>
</dbReference>
<evidence type="ECO:0000313" key="3">
    <source>
        <dbReference type="EMBL" id="TDN98225.1"/>
    </source>
</evidence>
<dbReference type="CDD" id="cd02511">
    <property type="entry name" value="Beta4Glucosyltransferase"/>
    <property type="match status" value="1"/>
</dbReference>
<feature type="domain" description="Glycosyltransferase 2-like" evidence="2">
    <location>
        <begin position="7"/>
        <end position="127"/>
    </location>
</feature>
<evidence type="ECO:0000313" key="4">
    <source>
        <dbReference type="Proteomes" id="UP000294848"/>
    </source>
</evidence>
<evidence type="ECO:0000256" key="1">
    <source>
        <dbReference type="ARBA" id="ARBA00038494"/>
    </source>
</evidence>
<dbReference type="Proteomes" id="UP000294848">
    <property type="component" value="Unassembled WGS sequence"/>
</dbReference>
<dbReference type="InterPro" id="IPR029044">
    <property type="entry name" value="Nucleotide-diphossugar_trans"/>
</dbReference>
<dbReference type="Pfam" id="PF00535">
    <property type="entry name" value="Glycos_transf_2"/>
    <property type="match status" value="1"/>
</dbReference>
<dbReference type="SUPFAM" id="SSF53448">
    <property type="entry name" value="Nucleotide-diphospho-sugar transferases"/>
    <property type="match status" value="1"/>
</dbReference>
<gene>
    <name evidence="3" type="ORF">DET52_10812</name>
</gene>
<sequence>MNKTNLSVIILTLNEELHLKRCIQKVKPITSDIYVVDSFSTDKTLEIAQQNGAQVFQNKWPGNQAAQFNWALENLPIKTKWVLRLDADEYLLPELIKEIQEKLNTIPDDITGLVFKRRHIFMDKWIKRGVYPVKLLRLFQYGKASSEQRWMDEHIQLHEGNILEFEHDFVDHNLNNLSWFLQKHIGYAIREAIDILDIELNIIESSNTKNHLPPQALQKRKKKYSYLKKPLFWRSFAYFIYRYFFKLGFLEGKEGFMWHFFQGWWYRTLVDAKIWEIKKACGTDKEKIKQYIATQYGINL</sequence>